<evidence type="ECO:0000313" key="3">
    <source>
        <dbReference type="EMBL" id="GFS06463.1"/>
    </source>
</evidence>
<organism evidence="3 4">
    <name type="scientific">Elysia marginata</name>
    <dbReference type="NCBI Taxonomy" id="1093978"/>
    <lineage>
        <taxon>Eukaryota</taxon>
        <taxon>Metazoa</taxon>
        <taxon>Spiralia</taxon>
        <taxon>Lophotrochozoa</taxon>
        <taxon>Mollusca</taxon>
        <taxon>Gastropoda</taxon>
        <taxon>Heterobranchia</taxon>
        <taxon>Euthyneura</taxon>
        <taxon>Panpulmonata</taxon>
        <taxon>Sacoglossa</taxon>
        <taxon>Placobranchoidea</taxon>
        <taxon>Plakobranchidae</taxon>
        <taxon>Elysia</taxon>
    </lineage>
</organism>
<feature type="region of interest" description="Disordered" evidence="1">
    <location>
        <begin position="33"/>
        <end position="58"/>
    </location>
</feature>
<proteinExistence type="predicted"/>
<dbReference type="Proteomes" id="UP000762676">
    <property type="component" value="Unassembled WGS sequence"/>
</dbReference>
<keyword evidence="2" id="KW-0732">Signal</keyword>
<comment type="caution">
    <text evidence="3">The sequence shown here is derived from an EMBL/GenBank/DDBJ whole genome shotgun (WGS) entry which is preliminary data.</text>
</comment>
<feature type="compositionally biased region" description="Basic and acidic residues" evidence="1">
    <location>
        <begin position="44"/>
        <end position="57"/>
    </location>
</feature>
<protein>
    <submittedName>
        <fullName evidence="3">Uncharacterized protein</fullName>
    </submittedName>
</protein>
<feature type="chain" id="PRO_5043349161" evidence="2">
    <location>
        <begin position="31"/>
        <end position="76"/>
    </location>
</feature>
<gene>
    <name evidence="3" type="ORF">ElyMa_006544800</name>
</gene>
<dbReference type="EMBL" id="BMAT01013148">
    <property type="protein sequence ID" value="GFS06463.1"/>
    <property type="molecule type" value="Genomic_DNA"/>
</dbReference>
<feature type="signal peptide" evidence="2">
    <location>
        <begin position="1"/>
        <end position="30"/>
    </location>
</feature>
<evidence type="ECO:0000256" key="2">
    <source>
        <dbReference type="SAM" id="SignalP"/>
    </source>
</evidence>
<keyword evidence="4" id="KW-1185">Reference proteome</keyword>
<evidence type="ECO:0000256" key="1">
    <source>
        <dbReference type="SAM" id="MobiDB-lite"/>
    </source>
</evidence>
<dbReference type="AlphaFoldDB" id="A0AAV4I851"/>
<reference evidence="3 4" key="1">
    <citation type="journal article" date="2021" name="Elife">
        <title>Chloroplast acquisition without the gene transfer in kleptoplastic sea slugs, Plakobranchus ocellatus.</title>
        <authorList>
            <person name="Maeda T."/>
            <person name="Takahashi S."/>
            <person name="Yoshida T."/>
            <person name="Shimamura S."/>
            <person name="Takaki Y."/>
            <person name="Nagai Y."/>
            <person name="Toyoda A."/>
            <person name="Suzuki Y."/>
            <person name="Arimoto A."/>
            <person name="Ishii H."/>
            <person name="Satoh N."/>
            <person name="Nishiyama T."/>
            <person name="Hasebe M."/>
            <person name="Maruyama T."/>
            <person name="Minagawa J."/>
            <person name="Obokata J."/>
            <person name="Shigenobu S."/>
        </authorList>
    </citation>
    <scope>NUCLEOTIDE SEQUENCE [LARGE SCALE GENOMIC DNA]</scope>
</reference>
<accession>A0AAV4I851</accession>
<name>A0AAV4I851_9GAST</name>
<sequence length="76" mass="8315">MVRSSRRMPNLTISVIFIVLLVSMATLSDAQLSGGGALRPSFESTHHLEKRASHHENVPLVPSVARRTRIALDNAP</sequence>
<evidence type="ECO:0000313" key="4">
    <source>
        <dbReference type="Proteomes" id="UP000762676"/>
    </source>
</evidence>